<dbReference type="EMBL" id="QPKB01000010">
    <property type="protein sequence ID" value="RWR94076.1"/>
    <property type="molecule type" value="Genomic_DNA"/>
</dbReference>
<organism evidence="4 5">
    <name type="scientific">Cinnamomum micranthum f. kanehirae</name>
    <dbReference type="NCBI Taxonomy" id="337451"/>
    <lineage>
        <taxon>Eukaryota</taxon>
        <taxon>Viridiplantae</taxon>
        <taxon>Streptophyta</taxon>
        <taxon>Embryophyta</taxon>
        <taxon>Tracheophyta</taxon>
        <taxon>Spermatophyta</taxon>
        <taxon>Magnoliopsida</taxon>
        <taxon>Magnoliidae</taxon>
        <taxon>Laurales</taxon>
        <taxon>Lauraceae</taxon>
        <taxon>Cinnamomum</taxon>
    </lineage>
</organism>
<evidence type="ECO:0000313" key="4">
    <source>
        <dbReference type="EMBL" id="RWR94076.1"/>
    </source>
</evidence>
<gene>
    <name evidence="4" type="ORF">CKAN_02335600</name>
</gene>
<comment type="caution">
    <text evidence="4">The sequence shown here is derived from an EMBL/GenBank/DDBJ whole genome shotgun (WGS) entry which is preliminary data.</text>
</comment>
<name>A0A443PTJ7_9MAGN</name>
<dbReference type="OrthoDB" id="1302889at2759"/>
<reference evidence="4 5" key="1">
    <citation type="journal article" date="2019" name="Nat. Plants">
        <title>Stout camphor tree genome fills gaps in understanding of flowering plant genome evolution.</title>
        <authorList>
            <person name="Chaw S.M."/>
            <person name="Liu Y.C."/>
            <person name="Wu Y.W."/>
            <person name="Wang H.Y."/>
            <person name="Lin C.I."/>
            <person name="Wu C.S."/>
            <person name="Ke H.M."/>
            <person name="Chang L.Y."/>
            <person name="Hsu C.Y."/>
            <person name="Yang H.T."/>
            <person name="Sudianto E."/>
            <person name="Hsu M.H."/>
            <person name="Wu K.P."/>
            <person name="Wang L.N."/>
            <person name="Leebens-Mack J.H."/>
            <person name="Tsai I.J."/>
        </authorList>
    </citation>
    <scope>NUCLEOTIDE SEQUENCE [LARGE SCALE GENOMIC DNA]</scope>
    <source>
        <strain evidence="5">cv. Chaw 1501</strain>
        <tissue evidence="4">Young leaves</tissue>
    </source>
</reference>
<evidence type="ECO:0000256" key="3">
    <source>
        <dbReference type="SAM" id="MobiDB-lite"/>
    </source>
</evidence>
<dbReference type="AlphaFoldDB" id="A0A443PTJ7"/>
<dbReference type="GO" id="GO:0004860">
    <property type="term" value="F:protein kinase inhibitor activity"/>
    <property type="evidence" value="ECO:0007669"/>
    <property type="project" value="UniProtKB-KW"/>
</dbReference>
<dbReference type="InterPro" id="IPR040389">
    <property type="entry name" value="SMR"/>
</dbReference>
<evidence type="ECO:0000256" key="2">
    <source>
        <dbReference type="ARBA" id="ARBA00023306"/>
    </source>
</evidence>
<sequence length="106" mass="11785">MGVSEKVQVGGGQEPEGKTWVITGISLRVHLRPINTNPLEKGKENEEEEIPTTPTSEEARIPESLPCPPAPKKRKPISKCHFSGVREFFSPPDLESVFIPRVERAK</sequence>
<dbReference type="PANTHER" id="PTHR33142:SF40">
    <property type="entry name" value="CYCLIN-DEPENDENT PROTEIN KINASE INHIBITOR SMR6"/>
    <property type="match status" value="1"/>
</dbReference>
<dbReference type="Proteomes" id="UP000283530">
    <property type="component" value="Unassembled WGS sequence"/>
</dbReference>
<proteinExistence type="predicted"/>
<protein>
    <submittedName>
        <fullName evidence="4">Cyclin-dependent protein kinase inhibitor SMR3</fullName>
    </submittedName>
</protein>
<keyword evidence="5" id="KW-1185">Reference proteome</keyword>
<dbReference type="PANTHER" id="PTHR33142">
    <property type="entry name" value="CYCLIN-DEPENDENT PROTEIN KINASE INHIBITOR SMR13"/>
    <property type="match status" value="1"/>
</dbReference>
<feature type="region of interest" description="Disordered" evidence="3">
    <location>
        <begin position="35"/>
        <end position="76"/>
    </location>
</feature>
<accession>A0A443PTJ7</accession>
<evidence type="ECO:0000313" key="5">
    <source>
        <dbReference type="Proteomes" id="UP000283530"/>
    </source>
</evidence>
<evidence type="ECO:0000256" key="1">
    <source>
        <dbReference type="ARBA" id="ARBA00023013"/>
    </source>
</evidence>
<dbReference type="GO" id="GO:0032875">
    <property type="term" value="P:regulation of DNA endoreduplication"/>
    <property type="evidence" value="ECO:0007669"/>
    <property type="project" value="InterPro"/>
</dbReference>
<keyword evidence="2" id="KW-0131">Cell cycle</keyword>
<keyword evidence="1" id="KW-0649">Protein kinase inhibitor</keyword>